<dbReference type="RefSeq" id="WP_083536427.1">
    <property type="nucleotide sequence ID" value="NZ_CP011971.1"/>
</dbReference>
<dbReference type="Proteomes" id="UP000070250">
    <property type="component" value="Chromosome"/>
</dbReference>
<protein>
    <recommendedName>
        <fullName evidence="1">FAS1-like dehydratase domain-containing protein</fullName>
    </recommendedName>
</protein>
<evidence type="ECO:0000259" key="1">
    <source>
        <dbReference type="Pfam" id="PF13452"/>
    </source>
</evidence>
<dbReference type="SUPFAM" id="SSF54637">
    <property type="entry name" value="Thioesterase/thiol ester dehydrase-isomerase"/>
    <property type="match status" value="1"/>
</dbReference>
<proteinExistence type="predicted"/>
<name>A0A127F9K3_STEDE</name>
<dbReference type="CDD" id="cd03441">
    <property type="entry name" value="R_hydratase_like"/>
    <property type="match status" value="1"/>
</dbReference>
<sequence length="174" mass="19499">MTEIASDLPAVVRELIGKPHYVEQTEFPIEIGYVYNMCAAVQDGNPLYWDPEAAQAITGGQIAPPAMLSAWFKRHHWMPGAEGDRKPMQLYFDIKDMVGLPEGIVASNEVSFGEPVRIGDILTTSQYCRSLGELKDTKLGRGRFCTMDVVTVNQHNDWCGTDTYHFLIYIKGAR</sequence>
<dbReference type="AlphaFoldDB" id="A0A127F9K3"/>
<reference evidence="2 3" key="1">
    <citation type="submission" date="2015-06" db="EMBL/GenBank/DDBJ databases">
        <title>A Comprehensive Approach to Explore the Metabolic and Phylogenetic Diversity of Bacterial Steroid Degradation in the Environment: Testosterone as an Example.</title>
        <authorList>
            <person name="Yang F.-C."/>
            <person name="Chen Y.-L."/>
            <person name="Yu C.-P."/>
            <person name="Tang S.-L."/>
            <person name="Wang P.-H."/>
            <person name="Ismail W."/>
            <person name="Wang C.-H."/>
            <person name="Yang C.-Y."/>
            <person name="Chiang Y.-R."/>
        </authorList>
    </citation>
    <scope>NUCLEOTIDE SEQUENCE [LARGE SCALE GENOMIC DNA]</scope>
    <source>
        <strain evidence="2 3">DSM 18526</strain>
    </source>
</reference>
<dbReference type="Pfam" id="PF13452">
    <property type="entry name" value="FAS1_DH_region"/>
    <property type="match status" value="1"/>
</dbReference>
<dbReference type="EMBL" id="CP011971">
    <property type="protein sequence ID" value="AMN46270.1"/>
    <property type="molecule type" value="Genomic_DNA"/>
</dbReference>
<dbReference type="InterPro" id="IPR039569">
    <property type="entry name" value="FAS1-like_DH_region"/>
</dbReference>
<gene>
    <name evidence="2" type="ORF">ACG33_03940</name>
</gene>
<evidence type="ECO:0000313" key="2">
    <source>
        <dbReference type="EMBL" id="AMN46270.1"/>
    </source>
</evidence>
<dbReference type="STRING" id="465721.ACG33_03940"/>
<dbReference type="OrthoDB" id="4350329at2"/>
<evidence type="ECO:0000313" key="3">
    <source>
        <dbReference type="Proteomes" id="UP000070250"/>
    </source>
</evidence>
<dbReference type="InterPro" id="IPR029069">
    <property type="entry name" value="HotDog_dom_sf"/>
</dbReference>
<feature type="domain" description="FAS1-like dehydratase" evidence="1">
    <location>
        <begin position="23"/>
        <end position="156"/>
    </location>
</feature>
<organism evidence="2 3">
    <name type="scientific">Steroidobacter denitrificans</name>
    <dbReference type="NCBI Taxonomy" id="465721"/>
    <lineage>
        <taxon>Bacteria</taxon>
        <taxon>Pseudomonadati</taxon>
        <taxon>Pseudomonadota</taxon>
        <taxon>Gammaproteobacteria</taxon>
        <taxon>Steroidobacterales</taxon>
        <taxon>Steroidobacteraceae</taxon>
        <taxon>Steroidobacter</taxon>
    </lineage>
</organism>
<keyword evidence="3" id="KW-1185">Reference proteome</keyword>
<dbReference type="Gene3D" id="3.10.129.10">
    <property type="entry name" value="Hotdog Thioesterase"/>
    <property type="match status" value="1"/>
</dbReference>
<accession>A0A127F9K3</accession>
<dbReference type="KEGG" id="sdf:ACG33_03940"/>